<gene>
    <name evidence="1" type="ORF">A5821_001301</name>
</gene>
<dbReference type="Gene3D" id="3.80.10.10">
    <property type="entry name" value="Ribonuclease Inhibitor"/>
    <property type="match status" value="1"/>
</dbReference>
<sequence length="308" mass="35125">MKKSVKSSMIVLALGLGLSIGTSEEVEAVAEPAYSYFNDIGVRVSLFSGVEKVYSDRYQAELTELSEEYENGLITGEEFDKLVDQLNEKDEKSFLEREALFNTYSLLKKDDIKKVTHFDTDFDEYSSLTGFEQMEALEQVQGEGGKFNSFRELGELKKLKTVMLEANNQLTLNSFKQLTNLETIVLWFDGFENSEERSSREYTQALTTDISALSNLDKLNELRINARGRMATITLKKGTTSYQLFDPIVPSKQFSGATMKYSSGIESSEWLEWNDLKGDEKYLEFSWQIEKGQNISYSGEGQIPIRWK</sequence>
<dbReference type="SUPFAM" id="SSF52058">
    <property type="entry name" value="L domain-like"/>
    <property type="match status" value="1"/>
</dbReference>
<protein>
    <submittedName>
        <fullName evidence="1">Uncharacterized protein</fullName>
    </submittedName>
</protein>
<name>A0AAQ3Y5J0_9ENTE</name>
<reference evidence="1" key="2">
    <citation type="submission" date="2024-03" db="EMBL/GenBank/DDBJ databases">
        <title>The Genome Sequence of Enterococcus sp. DIV0205d.</title>
        <authorList>
            <consortium name="The Broad Institute Genomics Platform"/>
            <consortium name="The Broad Institute Microbial Omics Core"/>
            <consortium name="The Broad Institute Genomic Center for Infectious Diseases"/>
            <person name="Earl A."/>
            <person name="Manson A."/>
            <person name="Gilmore M."/>
            <person name="Schwartman J."/>
            <person name="Shea T."/>
            <person name="Abouelleil A."/>
            <person name="Cao P."/>
            <person name="Chapman S."/>
            <person name="Cusick C."/>
            <person name="Young S."/>
            <person name="Neafsey D."/>
            <person name="Nusbaum C."/>
            <person name="Birren B."/>
        </authorList>
    </citation>
    <scope>NUCLEOTIDE SEQUENCE</scope>
    <source>
        <strain evidence="1">7F3_DIV0205</strain>
    </source>
</reference>
<reference evidence="1" key="1">
    <citation type="submission" date="2017-05" db="EMBL/GenBank/DDBJ databases">
        <authorList>
            <consortium name="The Broad Institute Genomics Platform"/>
            <consortium name="The Broad Institute Genomic Center for Infectious Diseases"/>
            <person name="Earl A."/>
            <person name="Manson A."/>
            <person name="Schwartman J."/>
            <person name="Gilmore M."/>
            <person name="Abouelleil A."/>
            <person name="Cao P."/>
            <person name="Chapman S."/>
            <person name="Cusick C."/>
            <person name="Shea T."/>
            <person name="Young S."/>
            <person name="Neafsey D."/>
            <person name="Nusbaum C."/>
            <person name="Birren B."/>
        </authorList>
    </citation>
    <scope>NUCLEOTIDE SEQUENCE</scope>
    <source>
        <strain evidence="1">7F3_DIV0205</strain>
    </source>
</reference>
<proteinExistence type="predicted"/>
<dbReference type="InterPro" id="IPR032675">
    <property type="entry name" value="LRR_dom_sf"/>
</dbReference>
<dbReference type="AlphaFoldDB" id="A0AAQ3Y5J0"/>
<dbReference type="Proteomes" id="UP000194948">
    <property type="component" value="Chromosome"/>
</dbReference>
<keyword evidence="2" id="KW-1185">Reference proteome</keyword>
<organism evidence="1 2">
    <name type="scientific">Candidatus Enterococcus palustris</name>
    <dbReference type="NCBI Taxonomy" id="1834189"/>
    <lineage>
        <taxon>Bacteria</taxon>
        <taxon>Bacillati</taxon>
        <taxon>Bacillota</taxon>
        <taxon>Bacilli</taxon>
        <taxon>Lactobacillales</taxon>
        <taxon>Enterococcaceae</taxon>
        <taxon>Enterococcus</taxon>
    </lineage>
</organism>
<evidence type="ECO:0000313" key="1">
    <source>
        <dbReference type="EMBL" id="WYK00207.1"/>
    </source>
</evidence>
<dbReference type="RefSeq" id="WP_086313764.1">
    <property type="nucleotide sequence ID" value="NZ_CP147244.1"/>
</dbReference>
<accession>A0AAQ3Y5J0</accession>
<dbReference type="EMBL" id="CP147244">
    <property type="protein sequence ID" value="WYK00207.1"/>
    <property type="molecule type" value="Genomic_DNA"/>
</dbReference>
<evidence type="ECO:0000313" key="2">
    <source>
        <dbReference type="Proteomes" id="UP000194948"/>
    </source>
</evidence>